<organism evidence="1 2">
    <name type="scientific">Trichormus variabilis NIES-23</name>
    <dbReference type="NCBI Taxonomy" id="1973479"/>
    <lineage>
        <taxon>Bacteria</taxon>
        <taxon>Bacillati</taxon>
        <taxon>Cyanobacteriota</taxon>
        <taxon>Cyanophyceae</taxon>
        <taxon>Nostocales</taxon>
        <taxon>Nostocaceae</taxon>
        <taxon>Trichormus</taxon>
    </lineage>
</organism>
<dbReference type="EMBL" id="AP018217">
    <property type="protein sequence ID" value="BAY72926.1"/>
    <property type="molecule type" value="Genomic_DNA"/>
</dbReference>
<sequence length="107" mass="12320">MNYWKLDGNYLVFQPNGYEVPLQYIFTPEHLVIWVLCLSEKRWGTPLVIGEFLTTANSWMLKHTRLCSSIAICNCPHCIRTDISQVALLVESKRRSPTSSWTTPSNC</sequence>
<gene>
    <name evidence="1" type="ORF">NIES23_57540</name>
</gene>
<proteinExistence type="predicted"/>
<evidence type="ECO:0000313" key="1">
    <source>
        <dbReference type="EMBL" id="BAY72926.1"/>
    </source>
</evidence>
<name>A0A1Z4KV83_ANAVA</name>
<dbReference type="AlphaFoldDB" id="A0A1Z4KV83"/>
<reference evidence="1 2" key="1">
    <citation type="submission" date="2017-06" db="EMBL/GenBank/DDBJ databases">
        <title>Genome sequencing of cyanobaciteial culture collection at National Institute for Environmental Studies (NIES).</title>
        <authorList>
            <person name="Hirose Y."/>
            <person name="Shimura Y."/>
            <person name="Fujisawa T."/>
            <person name="Nakamura Y."/>
            <person name="Kawachi M."/>
        </authorList>
    </citation>
    <scope>NUCLEOTIDE SEQUENCE [LARGE SCALE GENOMIC DNA]</scope>
    <source>
        <strain evidence="1 2">NIES-23</strain>
        <plasmid evidence="2">Plasmid Plasmid1 dna</plasmid>
    </source>
</reference>
<dbReference type="Proteomes" id="UP000217507">
    <property type="component" value="Plasmid Plasmid1 dna"/>
</dbReference>
<evidence type="ECO:0000313" key="2">
    <source>
        <dbReference type="Proteomes" id="UP000217507"/>
    </source>
</evidence>
<accession>A0A1Z4KV83</accession>
<keyword evidence="1" id="KW-0614">Plasmid</keyword>
<protein>
    <submittedName>
        <fullName evidence="1">Uncharacterized protein</fullName>
    </submittedName>
</protein>
<geneLocation type="plasmid" evidence="1">
    <name>plasmid1</name>
</geneLocation>